<dbReference type="PANTHER" id="PTHR13140:SF706">
    <property type="entry name" value="DILUTE CLASS UNCONVENTIONAL MYOSIN, ISOFORM C"/>
    <property type="match status" value="1"/>
</dbReference>
<evidence type="ECO:0000313" key="9">
    <source>
        <dbReference type="Proteomes" id="UP000243686"/>
    </source>
</evidence>
<sequence length="128" mass="14722">MTANSADYDMGDRDVKRFAVRLRYECEKIYTWLGENILVSLNPNKEIPELYGGQQRDAVFRSRNLRNLPHIYSLMEQCLRKMVENKANQSVIISGLSGSGKTEAAKHALHYLVQQSSRQRCYKSGYSD</sequence>
<dbReference type="GO" id="GO:0000146">
    <property type="term" value="F:microfilament motor activity"/>
    <property type="evidence" value="ECO:0007669"/>
    <property type="project" value="TreeGrafter"/>
</dbReference>
<dbReference type="AlphaFoldDB" id="A0A1S8WTZ0"/>
<dbReference type="Pfam" id="PF00063">
    <property type="entry name" value="Myosin_head"/>
    <property type="match status" value="1"/>
</dbReference>
<evidence type="ECO:0000256" key="4">
    <source>
        <dbReference type="ARBA" id="ARBA00023175"/>
    </source>
</evidence>
<reference evidence="8 9" key="1">
    <citation type="submission" date="2015-03" db="EMBL/GenBank/DDBJ databases">
        <title>Draft genome of the nematode, Opisthorchis viverrini.</title>
        <authorList>
            <person name="Mitreva M."/>
        </authorList>
    </citation>
    <scope>NUCLEOTIDE SEQUENCE [LARGE SCALE GENOMIC DNA]</scope>
    <source>
        <strain evidence="8">Khon Kaen</strain>
    </source>
</reference>
<organism evidence="8 9">
    <name type="scientific">Opisthorchis viverrini</name>
    <name type="common">Southeast Asian liver fluke</name>
    <dbReference type="NCBI Taxonomy" id="6198"/>
    <lineage>
        <taxon>Eukaryota</taxon>
        <taxon>Metazoa</taxon>
        <taxon>Spiralia</taxon>
        <taxon>Lophotrochozoa</taxon>
        <taxon>Platyhelminthes</taxon>
        <taxon>Trematoda</taxon>
        <taxon>Digenea</taxon>
        <taxon>Opisthorchiida</taxon>
        <taxon>Opisthorchiata</taxon>
        <taxon>Opisthorchiidae</taxon>
        <taxon>Opisthorchis</taxon>
    </lineage>
</organism>
<dbReference type="PANTHER" id="PTHR13140">
    <property type="entry name" value="MYOSIN"/>
    <property type="match status" value="1"/>
</dbReference>
<dbReference type="GO" id="GO:0005737">
    <property type="term" value="C:cytoplasm"/>
    <property type="evidence" value="ECO:0007669"/>
    <property type="project" value="TreeGrafter"/>
</dbReference>
<dbReference type="Gene3D" id="3.40.850.10">
    <property type="entry name" value="Kinesin motor domain"/>
    <property type="match status" value="1"/>
</dbReference>
<dbReference type="PROSITE" id="PS51456">
    <property type="entry name" value="MYOSIN_MOTOR"/>
    <property type="match status" value="1"/>
</dbReference>
<dbReference type="GO" id="GO:0007015">
    <property type="term" value="P:actin filament organization"/>
    <property type="evidence" value="ECO:0007669"/>
    <property type="project" value="TreeGrafter"/>
</dbReference>
<evidence type="ECO:0000256" key="2">
    <source>
        <dbReference type="ARBA" id="ARBA00022840"/>
    </source>
</evidence>
<keyword evidence="3 6" id="KW-0518">Myosin</keyword>
<accession>A0A1S8WTZ0</accession>
<feature type="domain" description="Myosin motor" evidence="7">
    <location>
        <begin position="35"/>
        <end position="128"/>
    </location>
</feature>
<evidence type="ECO:0000256" key="6">
    <source>
        <dbReference type="PROSITE-ProRule" id="PRU00782"/>
    </source>
</evidence>
<dbReference type="SUPFAM" id="SSF52540">
    <property type="entry name" value="P-loop containing nucleoside triphosphate hydrolases"/>
    <property type="match status" value="1"/>
</dbReference>
<feature type="binding site" evidence="6">
    <location>
        <begin position="95"/>
        <end position="102"/>
    </location>
    <ligand>
        <name>ATP</name>
        <dbReference type="ChEBI" id="CHEBI:30616"/>
    </ligand>
</feature>
<comment type="similarity">
    <text evidence="6">Belongs to the TRAFAC class myosin-kinesin ATPase superfamily. Myosin family.</text>
</comment>
<evidence type="ECO:0000313" key="8">
    <source>
        <dbReference type="EMBL" id="OON17884.1"/>
    </source>
</evidence>
<evidence type="ECO:0000256" key="3">
    <source>
        <dbReference type="ARBA" id="ARBA00023123"/>
    </source>
</evidence>
<keyword evidence="2 6" id="KW-0067">ATP-binding</keyword>
<evidence type="ECO:0000256" key="1">
    <source>
        <dbReference type="ARBA" id="ARBA00022741"/>
    </source>
</evidence>
<evidence type="ECO:0000259" key="7">
    <source>
        <dbReference type="PROSITE" id="PS51456"/>
    </source>
</evidence>
<dbReference type="EMBL" id="KV894762">
    <property type="protein sequence ID" value="OON17884.1"/>
    <property type="molecule type" value="Genomic_DNA"/>
</dbReference>
<dbReference type="GO" id="GO:0016459">
    <property type="term" value="C:myosin complex"/>
    <property type="evidence" value="ECO:0007669"/>
    <property type="project" value="UniProtKB-KW"/>
</dbReference>
<proteinExistence type="inferred from homology"/>
<dbReference type="GO" id="GO:0016020">
    <property type="term" value="C:membrane"/>
    <property type="evidence" value="ECO:0007669"/>
    <property type="project" value="TreeGrafter"/>
</dbReference>
<comment type="caution">
    <text evidence="6">Lacks conserved residue(s) required for the propagation of feature annotation.</text>
</comment>
<dbReference type="GO" id="GO:0005524">
    <property type="term" value="F:ATP binding"/>
    <property type="evidence" value="ECO:0007669"/>
    <property type="project" value="UniProtKB-UniRule"/>
</dbReference>
<dbReference type="InterPro" id="IPR027417">
    <property type="entry name" value="P-loop_NTPase"/>
</dbReference>
<dbReference type="PRINTS" id="PR00193">
    <property type="entry name" value="MYOSINHEAVY"/>
</dbReference>
<gene>
    <name evidence="8" type="ORF">X801_06272</name>
</gene>
<name>A0A1S8WTZ0_OPIVI</name>
<dbReference type="GO" id="GO:0051015">
    <property type="term" value="F:actin filament binding"/>
    <property type="evidence" value="ECO:0007669"/>
    <property type="project" value="TreeGrafter"/>
</dbReference>
<dbReference type="Proteomes" id="UP000243686">
    <property type="component" value="Unassembled WGS sequence"/>
</dbReference>
<evidence type="ECO:0000256" key="5">
    <source>
        <dbReference type="ARBA" id="ARBA00023203"/>
    </source>
</evidence>
<keyword evidence="9" id="KW-1185">Reference proteome</keyword>
<keyword evidence="4 6" id="KW-0505">Motor protein</keyword>
<keyword evidence="5 6" id="KW-0009">Actin-binding</keyword>
<dbReference type="InterPro" id="IPR001609">
    <property type="entry name" value="Myosin_head_motor_dom-like"/>
</dbReference>
<keyword evidence="1 6" id="KW-0547">Nucleotide-binding</keyword>
<dbReference type="InterPro" id="IPR036961">
    <property type="entry name" value="Kinesin_motor_dom_sf"/>
</dbReference>
<protein>
    <recommendedName>
        <fullName evidence="7">Myosin motor domain-containing protein</fullName>
    </recommendedName>
</protein>